<feature type="transmembrane region" description="Helical" evidence="6">
    <location>
        <begin position="1274"/>
        <end position="1298"/>
    </location>
</feature>
<dbReference type="Pfam" id="PF25438">
    <property type="entry name" value="DUF7896"/>
    <property type="match status" value="1"/>
</dbReference>
<dbReference type="InterPro" id="IPR057218">
    <property type="entry name" value="DUF7896"/>
</dbReference>
<dbReference type="SUPFAM" id="SSF144083">
    <property type="entry name" value="Magnesium transport protein CorA, transmembrane region"/>
    <property type="match status" value="1"/>
</dbReference>
<feature type="region of interest" description="Disordered" evidence="5">
    <location>
        <begin position="1385"/>
        <end position="1447"/>
    </location>
</feature>
<proteinExistence type="predicted"/>
<evidence type="ECO:0000256" key="3">
    <source>
        <dbReference type="ARBA" id="ARBA00022989"/>
    </source>
</evidence>
<dbReference type="EMBL" id="WNKQ01000005">
    <property type="protein sequence ID" value="KAF5851517.1"/>
    <property type="molecule type" value="Genomic_DNA"/>
</dbReference>
<dbReference type="GO" id="GO:0015095">
    <property type="term" value="F:magnesium ion transmembrane transporter activity"/>
    <property type="evidence" value="ECO:0007669"/>
    <property type="project" value="TreeGrafter"/>
</dbReference>
<organism evidence="8 9">
    <name type="scientific">Cochliobolus sativus</name>
    <name type="common">Common root rot and spot blotch fungus</name>
    <name type="synonym">Bipolaris sorokiniana</name>
    <dbReference type="NCBI Taxonomy" id="45130"/>
    <lineage>
        <taxon>Eukaryota</taxon>
        <taxon>Fungi</taxon>
        <taxon>Dikarya</taxon>
        <taxon>Ascomycota</taxon>
        <taxon>Pezizomycotina</taxon>
        <taxon>Dothideomycetes</taxon>
        <taxon>Pleosporomycetidae</taxon>
        <taxon>Pleosporales</taxon>
        <taxon>Pleosporineae</taxon>
        <taxon>Pleosporaceae</taxon>
        <taxon>Bipolaris</taxon>
    </lineage>
</organism>
<feature type="compositionally biased region" description="Basic and acidic residues" evidence="5">
    <location>
        <begin position="401"/>
        <end position="411"/>
    </location>
</feature>
<protein>
    <recommendedName>
        <fullName evidence="7">DUF7896 domain-containing protein</fullName>
    </recommendedName>
</protein>
<feature type="compositionally biased region" description="Basic and acidic residues" evidence="5">
    <location>
        <begin position="222"/>
        <end position="232"/>
    </location>
</feature>
<dbReference type="InterPro" id="IPR002523">
    <property type="entry name" value="MgTranspt_CorA/ZnTranspt_ZntB"/>
</dbReference>
<dbReference type="Pfam" id="PF01544">
    <property type="entry name" value="CorA"/>
    <property type="match status" value="1"/>
</dbReference>
<feature type="domain" description="DUF7896" evidence="7">
    <location>
        <begin position="938"/>
        <end position="999"/>
    </location>
</feature>
<sequence>MSRMRRYSTSTVSSSDTTSSYSDGEDDDNDDVITIDLDSTKLTQSILAARRTATSEFQETLQEDCQELHIIASVASDIPDKTSRLSVKIVTGVPDEKDSDTDSGAMQHWLHLKTECSSFETFRQAALKFALRYHADAITVLMYLLQQVQDKFETTSAYGSYIQPGTVLRCNGKDTKNSKKNDVSATFVSYPYFDVSSGNWPDPPADDSLHLPRGLFQQHYPREAAQDRDRHQSFSKFRRPGTTSSYSLRVPQLWALIIGSNTLITCGSSTLASTFHESIEFVTQEALLVGLTSLIQLSADFVIKTVFYLPLESCQTFFALKAMIKKECLRSTDYHIDDCILYTSDDNVELDASRWPKLVQTRGSLFISVRMSLRNKLKPSTNGSFTRGLFIEYGNLSSDNEQDKVATESRKRMSSAVQDQETKAGADNQYSTGLKDQNADIQLKQPQLTIGYASPGEPLSETTSESEEETSGPVREDVNQKQPRVEDNAASILQDEVRYTIRDEIAHDVNLQEKKTQEEKEFQERFELEYRKRLSRFGFAPNQIDAMMGTQSTVNPNPGPAPPPPPAPDSSARELPTYPMVHRKHLDMDTLIYYDIPYEHHDDDPDYLIIMQECNQPELEILFEHTRRLRQDQAPQKPETTTASSDKKKTSSKQQSSSRNSRNPDPRSSDFSGERSWARMKANRATRATRKRLKPSHLVTRQDFQKSSFENNTQRINQELRVPPFLAWPTTYNDKKNEVGSQSQNEATSPMDSSGVLIQITLRMIDGGIYHPHQDLKAGFRAASLVVWQKGNNQTTIRANSIPRKRIGDIDVKFDSKILLDPPSRLENFIQYLETPREGESEERFPSPTRSFRNLAFSHEVSGRDVLLWQVARLFVLRNVFADGVKALTGQFVPKHYAHPLIDRCWGSISIVDQAVLKTSRELCGHLKKGHATGNSPTYVVRDIPRDGYSTIHSLADLDNPVSSCHICDNRKYYASIEDAINHLRLAHISPQSTDVEHHSESLKHWVASTTDADLESRTESLLRYLETLNRRVNKLLSKAVEMRQSVANGSQELDDGYFLRATLVKAAKKIFQFVYYSAYSFNVHCDSGSAPVGPQLLVSSRGHYHDKSGAEMFATLADLAMSKARDDLLLMTQIGDDTRSVFHFKASIQFTIYLGLSDLVRRPLMWNMSILELYRDYLSALRFKASRKPSKLVLRELYLLDEEIEVVASVYMQQHRAEYKLWKVLGVDEIELRREGRDEYVENLFSQFRKELERATKALRHNIEITEEGNSKAILIFTLVTIIFLPLSFVASVFGMNTSDIRDMNSDQTLFWAIALPVTGTIGTISLIAAYRHTDIVEGIQKFKDNFAMKRHRYSHHRRPWNRNKHRTDEERAYDSNSAAIGTLKRPFDSQRSDPWLHSKRWSSHKQKTDSHGPRILVRTATGKTLHEKPKRRVRTAEIPGGSKRY</sequence>
<feature type="region of interest" description="Disordered" evidence="5">
    <location>
        <begin position="732"/>
        <end position="752"/>
    </location>
</feature>
<dbReference type="Gene3D" id="1.20.58.340">
    <property type="entry name" value="Magnesium transport protein CorA, transmembrane region"/>
    <property type="match status" value="1"/>
</dbReference>
<comment type="subcellular location">
    <subcellularLocation>
        <location evidence="1">Cell membrane</location>
        <topology evidence="1">Multi-pass membrane protein</topology>
    </subcellularLocation>
</comment>
<dbReference type="InterPro" id="IPR045863">
    <property type="entry name" value="CorA_TM1_TM2"/>
</dbReference>
<feature type="region of interest" description="Disordered" evidence="5">
    <location>
        <begin position="1"/>
        <end position="30"/>
    </location>
</feature>
<dbReference type="PANTHER" id="PTHR46494">
    <property type="entry name" value="CORA FAMILY METAL ION TRANSPORTER (EUROFUNG)"/>
    <property type="match status" value="1"/>
</dbReference>
<dbReference type="GO" id="GO:0005886">
    <property type="term" value="C:plasma membrane"/>
    <property type="evidence" value="ECO:0007669"/>
    <property type="project" value="UniProtKB-SubCell"/>
</dbReference>
<feature type="compositionally biased region" description="Low complexity" evidence="5">
    <location>
        <begin position="8"/>
        <end position="22"/>
    </location>
</feature>
<evidence type="ECO:0000313" key="9">
    <source>
        <dbReference type="Proteomes" id="UP000624244"/>
    </source>
</evidence>
<feature type="compositionally biased region" description="Basic and acidic residues" evidence="5">
    <location>
        <begin position="1387"/>
        <end position="1398"/>
    </location>
</feature>
<evidence type="ECO:0000313" key="8">
    <source>
        <dbReference type="EMBL" id="KAF5851517.1"/>
    </source>
</evidence>
<dbReference type="GO" id="GO:0000287">
    <property type="term" value="F:magnesium ion binding"/>
    <property type="evidence" value="ECO:0007669"/>
    <property type="project" value="TreeGrafter"/>
</dbReference>
<keyword evidence="3 6" id="KW-1133">Transmembrane helix</keyword>
<dbReference type="GO" id="GO:0050897">
    <property type="term" value="F:cobalt ion binding"/>
    <property type="evidence" value="ECO:0007669"/>
    <property type="project" value="TreeGrafter"/>
</dbReference>
<feature type="region of interest" description="Disordered" evidence="5">
    <location>
        <begin position="401"/>
        <end position="433"/>
    </location>
</feature>
<evidence type="ECO:0000256" key="6">
    <source>
        <dbReference type="SAM" id="Phobius"/>
    </source>
</evidence>
<evidence type="ECO:0000256" key="2">
    <source>
        <dbReference type="ARBA" id="ARBA00022692"/>
    </source>
</evidence>
<comment type="caution">
    <text evidence="8">The sequence shown here is derived from an EMBL/GenBank/DDBJ whole genome shotgun (WGS) entry which is preliminary data.</text>
</comment>
<evidence type="ECO:0000256" key="1">
    <source>
        <dbReference type="ARBA" id="ARBA00004651"/>
    </source>
</evidence>
<feature type="compositionally biased region" description="Pro residues" evidence="5">
    <location>
        <begin position="557"/>
        <end position="568"/>
    </location>
</feature>
<feature type="compositionally biased region" description="Basic and acidic residues" evidence="5">
    <location>
        <begin position="474"/>
        <end position="487"/>
    </location>
</feature>
<feature type="region of interest" description="Disordered" evidence="5">
    <location>
        <begin position="629"/>
        <end position="716"/>
    </location>
</feature>
<keyword evidence="4 6" id="KW-0472">Membrane</keyword>
<feature type="region of interest" description="Disordered" evidence="5">
    <location>
        <begin position="550"/>
        <end position="574"/>
    </location>
</feature>
<dbReference type="Proteomes" id="UP000624244">
    <property type="component" value="Unassembled WGS sequence"/>
</dbReference>
<feature type="transmembrane region" description="Helical" evidence="6">
    <location>
        <begin position="1310"/>
        <end position="1332"/>
    </location>
</feature>
<feature type="region of interest" description="Disordered" evidence="5">
    <location>
        <begin position="222"/>
        <end position="243"/>
    </location>
</feature>
<accession>A0A8H5ZLN2</accession>
<evidence type="ECO:0000256" key="4">
    <source>
        <dbReference type="ARBA" id="ARBA00023136"/>
    </source>
</evidence>
<dbReference type="PANTHER" id="PTHR46494:SF1">
    <property type="entry name" value="CORA FAMILY METAL ION TRANSPORTER (EUROFUNG)"/>
    <property type="match status" value="1"/>
</dbReference>
<name>A0A8H5ZLN2_COCSA</name>
<reference evidence="8" key="1">
    <citation type="submission" date="2019-11" db="EMBL/GenBank/DDBJ databases">
        <title>Bipolaris sorokiniana Genome sequencing.</title>
        <authorList>
            <person name="Wang H."/>
        </authorList>
    </citation>
    <scope>NUCLEOTIDE SEQUENCE</scope>
</reference>
<feature type="compositionally biased region" description="Basic residues" evidence="5">
    <location>
        <begin position="681"/>
        <end position="695"/>
    </location>
</feature>
<keyword evidence="2 6" id="KW-0812">Transmembrane</keyword>
<feature type="compositionally biased region" description="Polar residues" evidence="5">
    <location>
        <begin position="705"/>
        <end position="716"/>
    </location>
</feature>
<feature type="compositionally biased region" description="Low complexity" evidence="5">
    <location>
        <begin position="652"/>
        <end position="661"/>
    </location>
</feature>
<evidence type="ECO:0000259" key="7">
    <source>
        <dbReference type="Pfam" id="PF25438"/>
    </source>
</evidence>
<feature type="region of interest" description="Disordered" evidence="5">
    <location>
        <begin position="450"/>
        <end position="487"/>
    </location>
</feature>
<feature type="compositionally biased region" description="Polar residues" evidence="5">
    <location>
        <begin position="739"/>
        <end position="752"/>
    </location>
</feature>
<evidence type="ECO:0000256" key="5">
    <source>
        <dbReference type="SAM" id="MobiDB-lite"/>
    </source>
</evidence>
<gene>
    <name evidence="8" type="ORF">GGP41_004351</name>
</gene>
<feature type="compositionally biased region" description="Basic and acidic residues" evidence="5">
    <location>
        <begin position="662"/>
        <end position="677"/>
    </location>
</feature>
<dbReference type="GO" id="GO:0015087">
    <property type="term" value="F:cobalt ion transmembrane transporter activity"/>
    <property type="evidence" value="ECO:0007669"/>
    <property type="project" value="TreeGrafter"/>
</dbReference>